<dbReference type="KEGG" id="hro:HELRODRAFT_164335"/>
<reference evidence="1 3" key="2">
    <citation type="journal article" date="2013" name="Nature">
        <title>Insights into bilaterian evolution from three spiralian genomes.</title>
        <authorList>
            <person name="Simakov O."/>
            <person name="Marletaz F."/>
            <person name="Cho S.J."/>
            <person name="Edsinger-Gonzales E."/>
            <person name="Havlak P."/>
            <person name="Hellsten U."/>
            <person name="Kuo D.H."/>
            <person name="Larsson T."/>
            <person name="Lv J."/>
            <person name="Arendt D."/>
            <person name="Savage R."/>
            <person name="Osoegawa K."/>
            <person name="de Jong P."/>
            <person name="Grimwood J."/>
            <person name="Chapman J.A."/>
            <person name="Shapiro H."/>
            <person name="Aerts A."/>
            <person name="Otillar R.P."/>
            <person name="Terry A.Y."/>
            <person name="Boore J.L."/>
            <person name="Grigoriev I.V."/>
            <person name="Lindberg D.R."/>
            <person name="Seaver E.C."/>
            <person name="Weisblat D.A."/>
            <person name="Putnam N.H."/>
            <person name="Rokhsar D.S."/>
        </authorList>
    </citation>
    <scope>NUCLEOTIDE SEQUENCE</scope>
</reference>
<proteinExistence type="predicted"/>
<evidence type="ECO:0000313" key="1">
    <source>
        <dbReference type="EMBL" id="ESN94482.1"/>
    </source>
</evidence>
<sequence>MDGKQSSKEIDVSHFFLEHSSALQGRGCVDVASCRISLKRQEKNLFSVGMIQRLRNGKLIEIFVVSSHVEAMKTLSSMIPLNFRQSILKLESAFTFGASLGN</sequence>
<organism evidence="2 3">
    <name type="scientific">Helobdella robusta</name>
    <name type="common">Californian leech</name>
    <dbReference type="NCBI Taxonomy" id="6412"/>
    <lineage>
        <taxon>Eukaryota</taxon>
        <taxon>Metazoa</taxon>
        <taxon>Spiralia</taxon>
        <taxon>Lophotrochozoa</taxon>
        <taxon>Annelida</taxon>
        <taxon>Clitellata</taxon>
        <taxon>Hirudinea</taxon>
        <taxon>Rhynchobdellida</taxon>
        <taxon>Glossiphoniidae</taxon>
        <taxon>Helobdella</taxon>
    </lineage>
</organism>
<gene>
    <name evidence="2" type="primary">20200500</name>
    <name evidence="1" type="ORF">HELRODRAFT_164335</name>
</gene>
<reference evidence="2" key="3">
    <citation type="submission" date="2015-06" db="UniProtKB">
        <authorList>
            <consortium name="EnsemblMetazoa"/>
        </authorList>
    </citation>
    <scope>IDENTIFICATION</scope>
</reference>
<accession>T1EVA0</accession>
<protein>
    <submittedName>
        <fullName evidence="1 2">Uncharacterized protein</fullName>
    </submittedName>
</protein>
<reference evidence="3" key="1">
    <citation type="submission" date="2012-12" db="EMBL/GenBank/DDBJ databases">
        <authorList>
            <person name="Hellsten U."/>
            <person name="Grimwood J."/>
            <person name="Chapman J.A."/>
            <person name="Shapiro H."/>
            <person name="Aerts A."/>
            <person name="Otillar R.P."/>
            <person name="Terry A.Y."/>
            <person name="Boore J.L."/>
            <person name="Simakov O."/>
            <person name="Marletaz F."/>
            <person name="Cho S.-J."/>
            <person name="Edsinger-Gonzales E."/>
            <person name="Havlak P."/>
            <person name="Kuo D.-H."/>
            <person name="Larsson T."/>
            <person name="Lv J."/>
            <person name="Arendt D."/>
            <person name="Savage R."/>
            <person name="Osoegawa K."/>
            <person name="de Jong P."/>
            <person name="Lindberg D.R."/>
            <person name="Seaver E.C."/>
            <person name="Weisblat D.A."/>
            <person name="Putnam N.H."/>
            <person name="Grigoriev I.V."/>
            <person name="Rokhsar D.S."/>
        </authorList>
    </citation>
    <scope>NUCLEOTIDE SEQUENCE</scope>
</reference>
<evidence type="ECO:0000313" key="2">
    <source>
        <dbReference type="EnsemblMetazoa" id="HelroP164335"/>
    </source>
</evidence>
<evidence type="ECO:0000313" key="3">
    <source>
        <dbReference type="Proteomes" id="UP000015101"/>
    </source>
</evidence>
<dbReference type="GeneID" id="20200500"/>
<dbReference type="AlphaFoldDB" id="T1EVA0"/>
<dbReference type="HOGENOM" id="CLU_2280421_0_0_1"/>
<dbReference type="EnsemblMetazoa" id="HelroT164335">
    <property type="protein sequence ID" value="HelroP164335"/>
    <property type="gene ID" value="HelroG164335"/>
</dbReference>
<dbReference type="Proteomes" id="UP000015101">
    <property type="component" value="Unassembled WGS sequence"/>
</dbReference>
<dbReference type="EMBL" id="KB097571">
    <property type="protein sequence ID" value="ESN94482.1"/>
    <property type="molecule type" value="Genomic_DNA"/>
</dbReference>
<dbReference type="RefSeq" id="XP_009027542.1">
    <property type="nucleotide sequence ID" value="XM_009029294.1"/>
</dbReference>
<name>T1EVA0_HELRO</name>
<dbReference type="EMBL" id="AMQM01001632">
    <property type="status" value="NOT_ANNOTATED_CDS"/>
    <property type="molecule type" value="Genomic_DNA"/>
</dbReference>
<dbReference type="InParanoid" id="T1EVA0"/>
<dbReference type="CTD" id="20200500"/>
<keyword evidence="3" id="KW-1185">Reference proteome</keyword>